<protein>
    <submittedName>
        <fullName evidence="4">COesterase domain-containing protein</fullName>
    </submittedName>
</protein>
<dbReference type="Pfam" id="PF00135">
    <property type="entry name" value="COesterase"/>
    <property type="match status" value="1"/>
</dbReference>
<dbReference type="Proteomes" id="UP000095287">
    <property type="component" value="Unplaced"/>
</dbReference>
<dbReference type="SUPFAM" id="SSF53474">
    <property type="entry name" value="alpha/beta-Hydrolases"/>
    <property type="match status" value="1"/>
</dbReference>
<keyword evidence="1" id="KW-0812">Transmembrane</keyword>
<dbReference type="PANTHER" id="PTHR45580:SF4">
    <property type="entry name" value="CARBOXYLIC ESTER HYDROLASE"/>
    <property type="match status" value="1"/>
</dbReference>
<keyword evidence="1" id="KW-1133">Transmembrane helix</keyword>
<evidence type="ECO:0000256" key="1">
    <source>
        <dbReference type="SAM" id="Phobius"/>
    </source>
</evidence>
<evidence type="ECO:0000313" key="3">
    <source>
        <dbReference type="Proteomes" id="UP000095287"/>
    </source>
</evidence>
<sequence length="204" mass="23176">MPNHSGHADDMLFALGLHYSGHLTEEEKFMDQYYPQIFRNFVKTGRPDNKWEPLKDDGSGYFSIEAMKNGSTIILPHQKNTYFYQEQIHFWLSHLSSVNERAIERQNRTKRSVLSNSFPVPLNTNQLPLKVNSDVAALKEANKSLLSAFWLMIVIALILAAALLVMAISNHLNATIQDSYCFAEEPDLFANTEKGTFTLYGSTN</sequence>
<dbReference type="WBParaSite" id="L893_g3254.t1">
    <property type="protein sequence ID" value="L893_g3254.t1"/>
    <property type="gene ID" value="L893_g3254"/>
</dbReference>
<accession>A0A1I8A3N8</accession>
<dbReference type="InterPro" id="IPR029058">
    <property type="entry name" value="AB_hydrolase_fold"/>
</dbReference>
<evidence type="ECO:0000313" key="4">
    <source>
        <dbReference type="WBParaSite" id="L893_g3254.t1"/>
    </source>
</evidence>
<reference evidence="4" key="1">
    <citation type="submission" date="2016-11" db="UniProtKB">
        <authorList>
            <consortium name="WormBaseParasite"/>
        </authorList>
    </citation>
    <scope>IDENTIFICATION</scope>
</reference>
<name>A0A1I8A3N8_9BILA</name>
<keyword evidence="1" id="KW-0472">Membrane</keyword>
<dbReference type="AlphaFoldDB" id="A0A1I8A3N8"/>
<feature type="domain" description="Carboxylesterase type B" evidence="2">
    <location>
        <begin position="4"/>
        <end position="91"/>
    </location>
</feature>
<feature type="transmembrane region" description="Helical" evidence="1">
    <location>
        <begin position="148"/>
        <end position="168"/>
    </location>
</feature>
<dbReference type="PANTHER" id="PTHR45580">
    <property type="entry name" value="PROTEIN CBG05369"/>
    <property type="match status" value="1"/>
</dbReference>
<dbReference type="InterPro" id="IPR002018">
    <property type="entry name" value="CarbesteraseB"/>
</dbReference>
<dbReference type="Gene3D" id="3.40.50.1820">
    <property type="entry name" value="alpha/beta hydrolase"/>
    <property type="match status" value="1"/>
</dbReference>
<organism evidence="3 4">
    <name type="scientific">Steinernema glaseri</name>
    <dbReference type="NCBI Taxonomy" id="37863"/>
    <lineage>
        <taxon>Eukaryota</taxon>
        <taxon>Metazoa</taxon>
        <taxon>Ecdysozoa</taxon>
        <taxon>Nematoda</taxon>
        <taxon>Chromadorea</taxon>
        <taxon>Rhabditida</taxon>
        <taxon>Tylenchina</taxon>
        <taxon>Panagrolaimomorpha</taxon>
        <taxon>Strongyloidoidea</taxon>
        <taxon>Steinernematidae</taxon>
        <taxon>Steinernema</taxon>
    </lineage>
</organism>
<evidence type="ECO:0000259" key="2">
    <source>
        <dbReference type="Pfam" id="PF00135"/>
    </source>
</evidence>
<keyword evidence="3" id="KW-1185">Reference proteome</keyword>
<proteinExistence type="predicted"/>